<dbReference type="SUPFAM" id="SSF56219">
    <property type="entry name" value="DNase I-like"/>
    <property type="match status" value="1"/>
</dbReference>
<keyword evidence="1" id="KW-0732">Signal</keyword>
<dbReference type="InterPro" id="IPR036404">
    <property type="entry name" value="Jacalin-like_lectin_dom_sf"/>
</dbReference>
<keyword evidence="4" id="KW-1185">Reference proteome</keyword>
<dbReference type="InterPro" id="IPR001229">
    <property type="entry name" value="Jacalin-like_lectin_dom"/>
</dbReference>
<accession>A0A0K6GF34</accession>
<sequence>MLRYLITLIIAAFLFFTTSAGPTEPADTLSGTFNLMTMGVDGTPGGRGQSDADKKDKTMYIAMVITLSNYAIVHVQEDFNYHETLYQYSNYRYRTETSGIFPSGSGLNTLSKYNWTDFKRVKWDLCSKGCLGQQGFTFMRVQIDRGVYIDMINLDTNAGAESSNQVARRSNIKQVSNFINTNSVGNAVIVFGNTNSLYTSSQDNIRLFNTENQLIDAWVQSVGGEVPTAGTKPLICPKGIPASTNCEVIDKVLYRGSPLINLNSLRFIYDTSRFLSPEGKLLTERNPVRVEFAWNLRAGIQQSDLYGGPYGTWFNDLPQIPSSPRVSSITIRGAARLDGISINLISGQNFTHGGSGGAPSQLILSPEEYIVSVEVCWGQRNGHTRNFYARATTNKNHYVEAGTSTKDCMVATAPKGYGVVGTYGQDGNEMDQLGFIYIQQ</sequence>
<dbReference type="SUPFAM" id="SSF51101">
    <property type="entry name" value="Mannose-binding lectins"/>
    <property type="match status" value="1"/>
</dbReference>
<evidence type="ECO:0000313" key="4">
    <source>
        <dbReference type="Proteomes" id="UP000044841"/>
    </source>
</evidence>
<dbReference type="InterPro" id="IPR000300">
    <property type="entry name" value="IPPc"/>
</dbReference>
<evidence type="ECO:0000259" key="2">
    <source>
        <dbReference type="PROSITE" id="PS51752"/>
    </source>
</evidence>
<dbReference type="Gene3D" id="3.60.10.10">
    <property type="entry name" value="Endonuclease/exonuclease/phosphatase"/>
    <property type="match status" value="1"/>
</dbReference>
<dbReference type="Pfam" id="PF22669">
    <property type="entry name" value="Exo_endo_phos2"/>
    <property type="match status" value="1"/>
</dbReference>
<feature type="chain" id="PRO_5005503255" description="Jacalin-type lectin domain-containing protein" evidence="1">
    <location>
        <begin position="21"/>
        <end position="440"/>
    </location>
</feature>
<dbReference type="InterPro" id="IPR036691">
    <property type="entry name" value="Endo/exonu/phosph_ase_sf"/>
</dbReference>
<protein>
    <recommendedName>
        <fullName evidence="2">Jacalin-type lectin domain-containing protein</fullName>
    </recommendedName>
</protein>
<dbReference type="Pfam" id="PF01419">
    <property type="entry name" value="Jacalin"/>
    <property type="match status" value="1"/>
</dbReference>
<dbReference type="GO" id="GO:0046856">
    <property type="term" value="P:phosphatidylinositol dephosphorylation"/>
    <property type="evidence" value="ECO:0007669"/>
    <property type="project" value="InterPro"/>
</dbReference>
<organism evidence="3 4">
    <name type="scientific">Rhizoctonia solani</name>
    <dbReference type="NCBI Taxonomy" id="456999"/>
    <lineage>
        <taxon>Eukaryota</taxon>
        <taxon>Fungi</taxon>
        <taxon>Dikarya</taxon>
        <taxon>Basidiomycota</taxon>
        <taxon>Agaricomycotina</taxon>
        <taxon>Agaricomycetes</taxon>
        <taxon>Cantharellales</taxon>
        <taxon>Ceratobasidiaceae</taxon>
        <taxon>Rhizoctonia</taxon>
    </lineage>
</organism>
<dbReference type="Proteomes" id="UP000044841">
    <property type="component" value="Unassembled WGS sequence"/>
</dbReference>
<dbReference type="CDD" id="cd09615">
    <property type="entry name" value="Jacalin_EEP"/>
    <property type="match status" value="1"/>
</dbReference>
<dbReference type="PROSITE" id="PS51752">
    <property type="entry name" value="JACALIN_LECTIN"/>
    <property type="match status" value="1"/>
</dbReference>
<dbReference type="SMART" id="SM00915">
    <property type="entry name" value="Jacalin"/>
    <property type="match status" value="1"/>
</dbReference>
<evidence type="ECO:0000313" key="3">
    <source>
        <dbReference type="EMBL" id="CUA77095.1"/>
    </source>
</evidence>
<name>A0A0K6GF34_9AGAM</name>
<proteinExistence type="predicted"/>
<dbReference type="AlphaFoldDB" id="A0A0K6GF34"/>
<reference evidence="3 4" key="1">
    <citation type="submission" date="2015-07" db="EMBL/GenBank/DDBJ databases">
        <authorList>
            <person name="Noorani M."/>
        </authorList>
    </citation>
    <scope>NUCLEOTIDE SEQUENCE [LARGE SCALE GENOMIC DNA]</scope>
    <source>
        <strain evidence="3">BBA 69670</strain>
    </source>
</reference>
<gene>
    <name evidence="3" type="ORF">RSOLAG22IIIB_12540</name>
</gene>
<feature type="domain" description="Jacalin-type lectin" evidence="2">
    <location>
        <begin position="300"/>
        <end position="439"/>
    </location>
</feature>
<dbReference type="EMBL" id="CYGV01001770">
    <property type="protein sequence ID" value="CUA77095.1"/>
    <property type="molecule type" value="Genomic_DNA"/>
</dbReference>
<feature type="signal peptide" evidence="1">
    <location>
        <begin position="1"/>
        <end position="20"/>
    </location>
</feature>
<dbReference type="GO" id="GO:0016791">
    <property type="term" value="F:phosphatase activity"/>
    <property type="evidence" value="ECO:0007669"/>
    <property type="project" value="InterPro"/>
</dbReference>
<dbReference type="Gene3D" id="2.100.10.30">
    <property type="entry name" value="Jacalin-like lectin domain"/>
    <property type="match status" value="1"/>
</dbReference>
<evidence type="ECO:0000256" key="1">
    <source>
        <dbReference type="SAM" id="SignalP"/>
    </source>
</evidence>